<evidence type="ECO:0000313" key="2">
    <source>
        <dbReference type="Proteomes" id="UP000294360"/>
    </source>
</evidence>
<dbReference type="Proteomes" id="UP000294360">
    <property type="component" value="Chromosome"/>
</dbReference>
<organism evidence="1 2">
    <name type="scientific">Methylocella tundrae</name>
    <dbReference type="NCBI Taxonomy" id="227605"/>
    <lineage>
        <taxon>Bacteria</taxon>
        <taxon>Pseudomonadati</taxon>
        <taxon>Pseudomonadota</taxon>
        <taxon>Alphaproteobacteria</taxon>
        <taxon>Hyphomicrobiales</taxon>
        <taxon>Beijerinckiaceae</taxon>
        <taxon>Methylocella</taxon>
    </lineage>
</organism>
<accession>A0A4V6IMC6</accession>
<dbReference type="RefSeq" id="WP_134487028.1">
    <property type="nucleotide sequence ID" value="NZ_CP139089.1"/>
</dbReference>
<gene>
    <name evidence="1" type="ORF">MTUNDRAET4_0748</name>
</gene>
<protein>
    <submittedName>
        <fullName evidence="1">Uncharacterized protein</fullName>
    </submittedName>
</protein>
<evidence type="ECO:0000313" key="1">
    <source>
        <dbReference type="EMBL" id="VFU07641.1"/>
    </source>
</evidence>
<dbReference type="AlphaFoldDB" id="A0A4V6IMC6"/>
<sequence length="99" mass="10303">MCLIAEVVHSCSNEKVAQAAVASIGSEFAGKVRATASVYGMSMGAFAARTVIQFDRNCGGEEKQALRRIMKGADQPILIALEHILKPAVDGVAPGSVDA</sequence>
<dbReference type="EMBL" id="LR536450">
    <property type="protein sequence ID" value="VFU07641.1"/>
    <property type="molecule type" value="Genomic_DNA"/>
</dbReference>
<reference evidence="1 2" key="1">
    <citation type="submission" date="2019-03" db="EMBL/GenBank/DDBJ databases">
        <authorList>
            <person name="Kox A.R. M."/>
        </authorList>
    </citation>
    <scope>NUCLEOTIDE SEQUENCE [LARGE SCALE GENOMIC DNA]</scope>
    <source>
        <strain evidence="1">MTUNDRAET4 annotated genome</strain>
    </source>
</reference>
<dbReference type="OrthoDB" id="8450524at2"/>
<dbReference type="KEGG" id="mtun:MTUNDRAET4_0748"/>
<name>A0A4V6IMC6_METTU</name>
<proteinExistence type="predicted"/>